<keyword evidence="3" id="KW-1185">Reference proteome</keyword>
<gene>
    <name evidence="2" type="ORF">NDU88_010086</name>
</gene>
<reference evidence="2" key="1">
    <citation type="journal article" date="2022" name="bioRxiv">
        <title>Sequencing and chromosome-scale assembly of the giantPleurodeles waltlgenome.</title>
        <authorList>
            <person name="Brown T."/>
            <person name="Elewa A."/>
            <person name="Iarovenko S."/>
            <person name="Subramanian E."/>
            <person name="Araus A.J."/>
            <person name="Petzold A."/>
            <person name="Susuki M."/>
            <person name="Suzuki K.-i.T."/>
            <person name="Hayashi T."/>
            <person name="Toyoda A."/>
            <person name="Oliveira C."/>
            <person name="Osipova E."/>
            <person name="Leigh N.D."/>
            <person name="Simon A."/>
            <person name="Yun M.H."/>
        </authorList>
    </citation>
    <scope>NUCLEOTIDE SEQUENCE</scope>
    <source>
        <strain evidence="2">20211129_DDA</strain>
        <tissue evidence="2">Liver</tissue>
    </source>
</reference>
<accession>A0AAV7RZM1</accession>
<comment type="caution">
    <text evidence="2">The sequence shown here is derived from an EMBL/GenBank/DDBJ whole genome shotgun (WGS) entry which is preliminary data.</text>
</comment>
<sequence>TCRLSSGPSPPWEESQLSPHSPRDPWVRLGWLESSPSPAGHWPASGASQGGGLAVLW</sequence>
<evidence type="ECO:0000313" key="2">
    <source>
        <dbReference type="EMBL" id="KAJ1157373.1"/>
    </source>
</evidence>
<feature type="non-terminal residue" evidence="2">
    <location>
        <position position="1"/>
    </location>
</feature>
<dbReference type="AlphaFoldDB" id="A0AAV7RZM1"/>
<evidence type="ECO:0000256" key="1">
    <source>
        <dbReference type="SAM" id="MobiDB-lite"/>
    </source>
</evidence>
<feature type="compositionally biased region" description="Gly residues" evidence="1">
    <location>
        <begin position="48"/>
        <end position="57"/>
    </location>
</feature>
<dbReference type="EMBL" id="JANPWB010000009">
    <property type="protein sequence ID" value="KAJ1157373.1"/>
    <property type="molecule type" value="Genomic_DNA"/>
</dbReference>
<dbReference type="Proteomes" id="UP001066276">
    <property type="component" value="Chromosome 5"/>
</dbReference>
<proteinExistence type="predicted"/>
<feature type="region of interest" description="Disordered" evidence="1">
    <location>
        <begin position="37"/>
        <end position="57"/>
    </location>
</feature>
<name>A0AAV7RZM1_PLEWA</name>
<protein>
    <submittedName>
        <fullName evidence="2">Uncharacterized protein</fullName>
    </submittedName>
</protein>
<feature type="non-terminal residue" evidence="2">
    <location>
        <position position="57"/>
    </location>
</feature>
<evidence type="ECO:0000313" key="3">
    <source>
        <dbReference type="Proteomes" id="UP001066276"/>
    </source>
</evidence>
<organism evidence="2 3">
    <name type="scientific">Pleurodeles waltl</name>
    <name type="common">Iberian ribbed newt</name>
    <dbReference type="NCBI Taxonomy" id="8319"/>
    <lineage>
        <taxon>Eukaryota</taxon>
        <taxon>Metazoa</taxon>
        <taxon>Chordata</taxon>
        <taxon>Craniata</taxon>
        <taxon>Vertebrata</taxon>
        <taxon>Euteleostomi</taxon>
        <taxon>Amphibia</taxon>
        <taxon>Batrachia</taxon>
        <taxon>Caudata</taxon>
        <taxon>Salamandroidea</taxon>
        <taxon>Salamandridae</taxon>
        <taxon>Pleurodelinae</taxon>
        <taxon>Pleurodeles</taxon>
    </lineage>
</organism>
<feature type="region of interest" description="Disordered" evidence="1">
    <location>
        <begin position="1"/>
        <end position="24"/>
    </location>
</feature>